<feature type="signal peptide" evidence="1">
    <location>
        <begin position="1"/>
        <end position="19"/>
    </location>
</feature>
<reference evidence="2" key="1">
    <citation type="journal article" date="2023" name="Mol. Phylogenet. Evol.">
        <title>Genome-scale phylogeny and comparative genomics of the fungal order Sordariales.</title>
        <authorList>
            <person name="Hensen N."/>
            <person name="Bonometti L."/>
            <person name="Westerberg I."/>
            <person name="Brannstrom I.O."/>
            <person name="Guillou S."/>
            <person name="Cros-Aarteil S."/>
            <person name="Calhoun S."/>
            <person name="Haridas S."/>
            <person name="Kuo A."/>
            <person name="Mondo S."/>
            <person name="Pangilinan J."/>
            <person name="Riley R."/>
            <person name="LaButti K."/>
            <person name="Andreopoulos B."/>
            <person name="Lipzen A."/>
            <person name="Chen C."/>
            <person name="Yan M."/>
            <person name="Daum C."/>
            <person name="Ng V."/>
            <person name="Clum A."/>
            <person name="Steindorff A."/>
            <person name="Ohm R.A."/>
            <person name="Martin F."/>
            <person name="Silar P."/>
            <person name="Natvig D.O."/>
            <person name="Lalanne C."/>
            <person name="Gautier V."/>
            <person name="Ament-Velasquez S.L."/>
            <person name="Kruys A."/>
            <person name="Hutchinson M.I."/>
            <person name="Powell A.J."/>
            <person name="Barry K."/>
            <person name="Miller A.N."/>
            <person name="Grigoriev I.V."/>
            <person name="Debuchy R."/>
            <person name="Gladieux P."/>
            <person name="Hiltunen Thoren M."/>
            <person name="Johannesson H."/>
        </authorList>
    </citation>
    <scope>NUCLEOTIDE SEQUENCE</scope>
    <source>
        <strain evidence="2">CBS 958.72</strain>
    </source>
</reference>
<organism evidence="2 3">
    <name type="scientific">Lasiosphaeria ovina</name>
    <dbReference type="NCBI Taxonomy" id="92902"/>
    <lineage>
        <taxon>Eukaryota</taxon>
        <taxon>Fungi</taxon>
        <taxon>Dikarya</taxon>
        <taxon>Ascomycota</taxon>
        <taxon>Pezizomycotina</taxon>
        <taxon>Sordariomycetes</taxon>
        <taxon>Sordariomycetidae</taxon>
        <taxon>Sordariales</taxon>
        <taxon>Lasiosphaeriaceae</taxon>
        <taxon>Lasiosphaeria</taxon>
    </lineage>
</organism>
<comment type="caution">
    <text evidence="2">The sequence shown here is derived from an EMBL/GenBank/DDBJ whole genome shotgun (WGS) entry which is preliminary data.</text>
</comment>
<dbReference type="AlphaFoldDB" id="A0AAE0KGT8"/>
<keyword evidence="3" id="KW-1185">Reference proteome</keyword>
<evidence type="ECO:0008006" key="4">
    <source>
        <dbReference type="Google" id="ProtNLM"/>
    </source>
</evidence>
<gene>
    <name evidence="2" type="ORF">B0T24DRAFT_616861</name>
</gene>
<name>A0AAE0KGT8_9PEZI</name>
<accession>A0AAE0KGT8</accession>
<protein>
    <recommendedName>
        <fullName evidence="4">Secreted protein</fullName>
    </recommendedName>
</protein>
<keyword evidence="1" id="KW-0732">Signal</keyword>
<evidence type="ECO:0000313" key="2">
    <source>
        <dbReference type="EMBL" id="KAK3375706.1"/>
    </source>
</evidence>
<sequence length="84" mass="9051">MRHTLVLFSGLAWIHQAAAACCRVDVCVRAIAQLGQGVADCSSNLAVTITPDAVTITATEAFPTLRYQSARRSSRNEGIRSVLY</sequence>
<feature type="chain" id="PRO_5042089801" description="Secreted protein" evidence="1">
    <location>
        <begin position="20"/>
        <end position="84"/>
    </location>
</feature>
<evidence type="ECO:0000256" key="1">
    <source>
        <dbReference type="SAM" id="SignalP"/>
    </source>
</evidence>
<reference evidence="2" key="2">
    <citation type="submission" date="2023-06" db="EMBL/GenBank/DDBJ databases">
        <authorList>
            <consortium name="Lawrence Berkeley National Laboratory"/>
            <person name="Haridas S."/>
            <person name="Hensen N."/>
            <person name="Bonometti L."/>
            <person name="Westerberg I."/>
            <person name="Brannstrom I.O."/>
            <person name="Guillou S."/>
            <person name="Cros-Aarteil S."/>
            <person name="Calhoun S."/>
            <person name="Kuo A."/>
            <person name="Mondo S."/>
            <person name="Pangilinan J."/>
            <person name="Riley R."/>
            <person name="Labutti K."/>
            <person name="Andreopoulos B."/>
            <person name="Lipzen A."/>
            <person name="Chen C."/>
            <person name="Yanf M."/>
            <person name="Daum C."/>
            <person name="Ng V."/>
            <person name="Clum A."/>
            <person name="Steindorff A."/>
            <person name="Ohm R."/>
            <person name="Martin F."/>
            <person name="Silar P."/>
            <person name="Natvig D."/>
            <person name="Lalanne C."/>
            <person name="Gautier V."/>
            <person name="Ament-Velasquez S.L."/>
            <person name="Kruys A."/>
            <person name="Hutchinson M.I."/>
            <person name="Powell A.J."/>
            <person name="Barry K."/>
            <person name="Miller A.N."/>
            <person name="Grigoriev I.V."/>
            <person name="Debuchy R."/>
            <person name="Gladieux P."/>
            <person name="Thoren M.H."/>
            <person name="Johannesson H."/>
        </authorList>
    </citation>
    <scope>NUCLEOTIDE SEQUENCE</scope>
    <source>
        <strain evidence="2">CBS 958.72</strain>
    </source>
</reference>
<proteinExistence type="predicted"/>
<evidence type="ECO:0000313" key="3">
    <source>
        <dbReference type="Proteomes" id="UP001287356"/>
    </source>
</evidence>
<dbReference type="PROSITE" id="PS51257">
    <property type="entry name" value="PROKAR_LIPOPROTEIN"/>
    <property type="match status" value="1"/>
</dbReference>
<dbReference type="EMBL" id="JAULSN010000003">
    <property type="protein sequence ID" value="KAK3375706.1"/>
    <property type="molecule type" value="Genomic_DNA"/>
</dbReference>
<dbReference type="Proteomes" id="UP001287356">
    <property type="component" value="Unassembled WGS sequence"/>
</dbReference>